<dbReference type="STRING" id="1943.AQJ64_26520"/>
<sequence length="289" mass="31195">MVVRQAEQVRRVELDGGDVTLSGLLALPPDGVPPRAVLVALHGSGMTAGYFHGQAEASTSLLTLAADAGYAALALDRPGYGLSARSLPHGLCLAEQARCVRAAVRAYADGHGTGAGFLLVGHSLGGKVALTVAATAGKDDRLLGVDVSGVGARWAVPPDRLAALRDRPDPRLHWGPLTLYPPDTFRLARRFLTPVPAREAEEIPGWPGRYADVARRIRVPVRFTFAEYERLWAWDPSALRELTRSLTAPLVRVDHEPDAGHNISLGRSARRHHLRLLDFLEECRTRAAA</sequence>
<evidence type="ECO:0000313" key="2">
    <source>
        <dbReference type="EMBL" id="KUN79979.1"/>
    </source>
</evidence>
<name>A0A124I2E6_9ACTN</name>
<dbReference type="GO" id="GO:0003824">
    <property type="term" value="F:catalytic activity"/>
    <property type="evidence" value="ECO:0007669"/>
    <property type="project" value="UniProtKB-ARBA"/>
</dbReference>
<dbReference type="RefSeq" id="WP_055638637.1">
    <property type="nucleotide sequence ID" value="NZ_KQ948773.1"/>
</dbReference>
<dbReference type="Gene3D" id="3.40.50.1820">
    <property type="entry name" value="alpha/beta hydrolase"/>
    <property type="match status" value="1"/>
</dbReference>
<comment type="caution">
    <text evidence="2">The sequence shown here is derived from an EMBL/GenBank/DDBJ whole genome shotgun (WGS) entry which is preliminary data.</text>
</comment>
<accession>A0A124I2E6</accession>
<organism evidence="2 3">
    <name type="scientific">Streptomyces griseoruber</name>
    <dbReference type="NCBI Taxonomy" id="1943"/>
    <lineage>
        <taxon>Bacteria</taxon>
        <taxon>Bacillati</taxon>
        <taxon>Actinomycetota</taxon>
        <taxon>Actinomycetes</taxon>
        <taxon>Kitasatosporales</taxon>
        <taxon>Streptomycetaceae</taxon>
        <taxon>Streptomyces</taxon>
    </lineage>
</organism>
<dbReference type="EMBL" id="LMWW01000045">
    <property type="protein sequence ID" value="KUN79979.1"/>
    <property type="molecule type" value="Genomic_DNA"/>
</dbReference>
<keyword evidence="3" id="KW-1185">Reference proteome</keyword>
<dbReference type="InterPro" id="IPR000073">
    <property type="entry name" value="AB_hydrolase_1"/>
</dbReference>
<dbReference type="OrthoDB" id="4276066at2"/>
<dbReference type="AlphaFoldDB" id="A0A124I2E6"/>
<feature type="domain" description="AB hydrolase-1" evidence="1">
    <location>
        <begin position="38"/>
        <end position="263"/>
    </location>
</feature>
<proteinExistence type="predicted"/>
<reference evidence="2 3" key="1">
    <citation type="submission" date="2015-10" db="EMBL/GenBank/DDBJ databases">
        <title>Draft genome sequence of Streptomyces griseoruber DSM 40281, type strain for the species Streptomyces griseoruber.</title>
        <authorList>
            <person name="Ruckert C."/>
            <person name="Winkler A."/>
            <person name="Kalinowski J."/>
            <person name="Kampfer P."/>
            <person name="Glaeser S."/>
        </authorList>
    </citation>
    <scope>NUCLEOTIDE SEQUENCE [LARGE SCALE GENOMIC DNA]</scope>
    <source>
        <strain evidence="2 3">DSM 40281</strain>
    </source>
</reference>
<dbReference type="Pfam" id="PF12697">
    <property type="entry name" value="Abhydrolase_6"/>
    <property type="match status" value="1"/>
</dbReference>
<evidence type="ECO:0000259" key="1">
    <source>
        <dbReference type="Pfam" id="PF12697"/>
    </source>
</evidence>
<dbReference type="SUPFAM" id="SSF53474">
    <property type="entry name" value="alpha/beta-Hydrolases"/>
    <property type="match status" value="1"/>
</dbReference>
<dbReference type="InterPro" id="IPR029058">
    <property type="entry name" value="AB_hydrolase_fold"/>
</dbReference>
<evidence type="ECO:0000313" key="3">
    <source>
        <dbReference type="Proteomes" id="UP000052982"/>
    </source>
</evidence>
<dbReference type="PRINTS" id="PR00111">
    <property type="entry name" value="ABHYDROLASE"/>
</dbReference>
<gene>
    <name evidence="2" type="ORF">AQJ64_26520</name>
</gene>
<dbReference type="Proteomes" id="UP000052982">
    <property type="component" value="Unassembled WGS sequence"/>
</dbReference>
<protein>
    <submittedName>
        <fullName evidence="2">Thioesterase</fullName>
    </submittedName>
</protein>